<dbReference type="GO" id="GO:0005829">
    <property type="term" value="C:cytosol"/>
    <property type="evidence" value="ECO:0007669"/>
    <property type="project" value="TreeGrafter"/>
</dbReference>
<sequence>MQNIYVFILTIKDFIATDTVKVIKNKFSIEGGSNQKLFSNFIRYWVFSEFFDISKPVFYVDSNNKPFLENSEGLKFSISHTSETVVIAVASNDIGIDVENIKRKRKFLNVAERYFNEREYQVLRESSNLNKDFYTLWTLKEAQVKRNGLGIAYGFAEAKFSRNNKSWYSNYYPNDFFSFEKNEDVFSVCSKDVASKDIRVFEIMKNFSFQEFTVARFLG</sequence>
<protein>
    <submittedName>
        <fullName evidence="4">4'-phosphopantetheinyl transferase superfamily protein</fullName>
    </submittedName>
</protein>
<keyword evidence="2 4" id="KW-0808">Transferase</keyword>
<dbReference type="PANTHER" id="PTHR12215">
    <property type="entry name" value="PHOSPHOPANTETHEINE TRANSFERASE"/>
    <property type="match status" value="1"/>
</dbReference>
<keyword evidence="5" id="KW-1185">Reference proteome</keyword>
<dbReference type="Pfam" id="PF01648">
    <property type="entry name" value="ACPS"/>
    <property type="match status" value="1"/>
</dbReference>
<accession>A0AAE6YH17</accession>
<gene>
    <name evidence="4" type="ORF">E4K63_00580</name>
</gene>
<dbReference type="EMBL" id="CP038241">
    <property type="protein sequence ID" value="QIV95411.1"/>
    <property type="molecule type" value="Genomic_DNA"/>
</dbReference>
<evidence type="ECO:0000256" key="2">
    <source>
        <dbReference type="ARBA" id="ARBA00022679"/>
    </source>
</evidence>
<dbReference type="PANTHER" id="PTHR12215:SF10">
    <property type="entry name" value="L-AMINOADIPATE-SEMIALDEHYDE DEHYDROGENASE-PHOSPHOPANTETHEINYL TRANSFERASE"/>
    <property type="match status" value="1"/>
</dbReference>
<dbReference type="AlphaFoldDB" id="A0AAE6YH17"/>
<evidence type="ECO:0000256" key="1">
    <source>
        <dbReference type="ARBA" id="ARBA00010990"/>
    </source>
</evidence>
<dbReference type="InterPro" id="IPR008278">
    <property type="entry name" value="4-PPantetheinyl_Trfase_dom"/>
</dbReference>
<evidence type="ECO:0000313" key="4">
    <source>
        <dbReference type="EMBL" id="QIV95411.1"/>
    </source>
</evidence>
<dbReference type="GO" id="GO:0000287">
    <property type="term" value="F:magnesium ion binding"/>
    <property type="evidence" value="ECO:0007669"/>
    <property type="project" value="InterPro"/>
</dbReference>
<dbReference type="InterPro" id="IPR037143">
    <property type="entry name" value="4-PPantetheinyl_Trfase_dom_sf"/>
</dbReference>
<evidence type="ECO:0000313" key="5">
    <source>
        <dbReference type="Proteomes" id="UP000502004"/>
    </source>
</evidence>
<reference evidence="4 5" key="1">
    <citation type="submission" date="2019-03" db="EMBL/GenBank/DDBJ databases">
        <title>Complete Genome Sequence of Allofrancisella inopinata Strain SYSU YG23 Isolated from Water-Cooling Systems in China.</title>
        <authorList>
            <person name="Ohrman C."/>
            <person name="Uneklint I."/>
            <person name="Sjodin A."/>
        </authorList>
    </citation>
    <scope>NUCLEOTIDE SEQUENCE [LARGE SCALE GENOMIC DNA]</scope>
    <source>
        <strain evidence="4 5">SYSU YG23</strain>
    </source>
</reference>
<comment type="similarity">
    <text evidence="1">Belongs to the P-Pant transferase superfamily. Gsp/Sfp/HetI/AcpT family.</text>
</comment>
<dbReference type="GO" id="GO:0019878">
    <property type="term" value="P:lysine biosynthetic process via aminoadipic acid"/>
    <property type="evidence" value="ECO:0007669"/>
    <property type="project" value="TreeGrafter"/>
</dbReference>
<dbReference type="SUPFAM" id="SSF56214">
    <property type="entry name" value="4'-phosphopantetheinyl transferase"/>
    <property type="match status" value="2"/>
</dbReference>
<organism evidence="4 5">
    <name type="scientific">Allofrancisella inopinata</name>
    <dbReference type="NCBI Taxonomy" id="1085647"/>
    <lineage>
        <taxon>Bacteria</taxon>
        <taxon>Pseudomonadati</taxon>
        <taxon>Pseudomonadota</taxon>
        <taxon>Gammaproteobacteria</taxon>
        <taxon>Thiotrichales</taxon>
        <taxon>Francisellaceae</taxon>
        <taxon>Allofrancisella</taxon>
    </lineage>
</organism>
<dbReference type="GO" id="GO:0008897">
    <property type="term" value="F:holo-[acyl-carrier-protein] synthase activity"/>
    <property type="evidence" value="ECO:0007669"/>
    <property type="project" value="InterPro"/>
</dbReference>
<evidence type="ECO:0000259" key="3">
    <source>
        <dbReference type="Pfam" id="PF01648"/>
    </source>
</evidence>
<dbReference type="Gene3D" id="3.90.470.20">
    <property type="entry name" value="4'-phosphopantetheinyl transferase domain"/>
    <property type="match status" value="2"/>
</dbReference>
<proteinExistence type="inferred from homology"/>
<dbReference type="Proteomes" id="UP000502004">
    <property type="component" value="Chromosome"/>
</dbReference>
<dbReference type="KEGG" id="aii:E4K63_00580"/>
<dbReference type="InterPro" id="IPR050559">
    <property type="entry name" value="P-Pant_transferase_sf"/>
</dbReference>
<feature type="domain" description="4'-phosphopantetheinyl transferase" evidence="3">
    <location>
        <begin position="94"/>
        <end position="171"/>
    </location>
</feature>
<name>A0AAE6YH17_9GAMM</name>
<dbReference type="RefSeq" id="WP_133942245.1">
    <property type="nucleotide sequence ID" value="NZ_CP038241.1"/>
</dbReference>